<keyword evidence="6" id="KW-1185">Reference proteome</keyword>
<feature type="signal peptide" evidence="5">
    <location>
        <begin position="1"/>
        <end position="20"/>
    </location>
</feature>
<dbReference type="GO" id="GO:0005549">
    <property type="term" value="F:odorant binding"/>
    <property type="evidence" value="ECO:0007669"/>
    <property type="project" value="InterPro"/>
</dbReference>
<proteinExistence type="inferred from homology"/>
<feature type="region of interest" description="Disordered" evidence="4">
    <location>
        <begin position="41"/>
        <end position="68"/>
    </location>
</feature>
<feature type="compositionally biased region" description="Basic and acidic residues" evidence="4">
    <location>
        <begin position="43"/>
        <end position="60"/>
    </location>
</feature>
<dbReference type="InterPro" id="IPR052295">
    <property type="entry name" value="Odorant-binding_protein"/>
</dbReference>
<dbReference type="PANTHER" id="PTHR21066:SF17">
    <property type="entry name" value="AGAP011368-PA"/>
    <property type="match status" value="1"/>
</dbReference>
<dbReference type="GeneID" id="107224146"/>
<evidence type="ECO:0000256" key="3">
    <source>
        <dbReference type="ARBA" id="ARBA00022525"/>
    </source>
</evidence>
<dbReference type="PANTHER" id="PTHR21066">
    <property type="entry name" value="ODORANT-BINDING PROTEIN 59A-RELATED"/>
    <property type="match status" value="1"/>
</dbReference>
<dbReference type="Proteomes" id="UP000829291">
    <property type="component" value="Chromosome 2"/>
</dbReference>
<dbReference type="Pfam" id="PF01395">
    <property type="entry name" value="PBP_GOBP"/>
    <property type="match status" value="1"/>
</dbReference>
<evidence type="ECO:0000313" key="7">
    <source>
        <dbReference type="RefSeq" id="XP_015519575.1"/>
    </source>
</evidence>
<evidence type="ECO:0000256" key="5">
    <source>
        <dbReference type="SAM" id="SignalP"/>
    </source>
</evidence>
<dbReference type="KEGG" id="nlo:107224146"/>
<dbReference type="GO" id="GO:0005576">
    <property type="term" value="C:extracellular region"/>
    <property type="evidence" value="ECO:0007669"/>
    <property type="project" value="UniProtKB-SubCell"/>
</dbReference>
<dbReference type="InterPro" id="IPR006170">
    <property type="entry name" value="PBP/GOBP"/>
</dbReference>
<gene>
    <name evidence="7" type="primary">LOC107224146</name>
</gene>
<name>A0A6J0BZ02_NEOLC</name>
<reference evidence="7" key="1">
    <citation type="submission" date="2025-08" db="UniProtKB">
        <authorList>
            <consortium name="RefSeq"/>
        </authorList>
    </citation>
    <scope>IDENTIFICATION</scope>
    <source>
        <tissue evidence="7">Thorax and Abdomen</tissue>
    </source>
</reference>
<evidence type="ECO:0000256" key="4">
    <source>
        <dbReference type="SAM" id="MobiDB-lite"/>
    </source>
</evidence>
<dbReference type="InParanoid" id="A0A6J0BZ02"/>
<accession>A0A6J0BZ02</accession>
<keyword evidence="3" id="KW-0964">Secreted</keyword>
<keyword evidence="5" id="KW-0732">Signal</keyword>
<feature type="chain" id="PRO_5026749764" evidence="5">
    <location>
        <begin position="21"/>
        <end position="255"/>
    </location>
</feature>
<evidence type="ECO:0000313" key="6">
    <source>
        <dbReference type="Proteomes" id="UP000829291"/>
    </source>
</evidence>
<organism evidence="7">
    <name type="scientific">Neodiprion lecontei</name>
    <name type="common">Redheaded pine sawfly</name>
    <dbReference type="NCBI Taxonomy" id="441921"/>
    <lineage>
        <taxon>Eukaryota</taxon>
        <taxon>Metazoa</taxon>
        <taxon>Ecdysozoa</taxon>
        <taxon>Arthropoda</taxon>
        <taxon>Hexapoda</taxon>
        <taxon>Insecta</taxon>
        <taxon>Pterygota</taxon>
        <taxon>Neoptera</taxon>
        <taxon>Endopterygota</taxon>
        <taxon>Hymenoptera</taxon>
        <taxon>Tenthredinoidea</taxon>
        <taxon>Diprionidae</taxon>
        <taxon>Diprioninae</taxon>
        <taxon>Neodiprion</taxon>
    </lineage>
</organism>
<dbReference type="OrthoDB" id="6622484at2759"/>
<dbReference type="InterPro" id="IPR036728">
    <property type="entry name" value="PBP_GOBP_sf"/>
</dbReference>
<dbReference type="SUPFAM" id="SSF47565">
    <property type="entry name" value="Insect pheromone/odorant-binding proteins"/>
    <property type="match status" value="1"/>
</dbReference>
<sequence length="255" mass="29130">MRVLVICALLLAADLAVASAFSSDEFDEFFRDEFDQISTRVRRSSEMEKGRDTAQGDGEKKKKPRRSCCGENDDLKILWGDGVRDIKKECFDQAKKATEVVRKARMMEEYEGFIHGNRTKEEYICAVQCIGQKKEVLDHMGNVMKESMGEYVKDTYSSEPWKAEIADQVLEKCFAETQKPSEGEVSTDNGAVTNGRSVQAKCNKNGIAFIHCLWREMQLNCPADKLRESRKCNRLRERLRLQESAVKNGTERSLF</sequence>
<dbReference type="Gene3D" id="1.10.238.270">
    <property type="match status" value="1"/>
</dbReference>
<dbReference type="AlphaFoldDB" id="A0A6J0BZ02"/>
<evidence type="ECO:0000256" key="2">
    <source>
        <dbReference type="ARBA" id="ARBA00008098"/>
    </source>
</evidence>
<evidence type="ECO:0000256" key="1">
    <source>
        <dbReference type="ARBA" id="ARBA00004613"/>
    </source>
</evidence>
<comment type="similarity">
    <text evidence="2">Belongs to the PBP/GOBP family.</text>
</comment>
<comment type="subcellular location">
    <subcellularLocation>
        <location evidence="1">Secreted</location>
    </subcellularLocation>
</comment>
<protein>
    <submittedName>
        <fullName evidence="7">Uncharacterized protein LOC107224146</fullName>
    </submittedName>
</protein>
<dbReference type="RefSeq" id="XP_015519575.1">
    <property type="nucleotide sequence ID" value="XM_015664089.2"/>
</dbReference>